<evidence type="ECO:0000256" key="2">
    <source>
        <dbReference type="ARBA" id="ARBA00022676"/>
    </source>
</evidence>
<dbReference type="InterPro" id="IPR029044">
    <property type="entry name" value="Nucleotide-diphossugar_trans"/>
</dbReference>
<evidence type="ECO:0000313" key="5">
    <source>
        <dbReference type="EMBL" id="TSD55419.1"/>
    </source>
</evidence>
<dbReference type="FunFam" id="3.90.550.10:FF:000122">
    <property type="entry name" value="Dolichol-phosphate mannosyltransferase subunit 1"/>
    <property type="match status" value="1"/>
</dbReference>
<protein>
    <submittedName>
        <fullName evidence="5">Polyprenol monophosphomannose synthase</fullName>
    </submittedName>
</protein>
<keyword evidence="6" id="KW-1185">Reference proteome</keyword>
<dbReference type="Proteomes" id="UP000316988">
    <property type="component" value="Unassembled WGS sequence"/>
</dbReference>
<comment type="caution">
    <text evidence="5">The sequence shown here is derived from an EMBL/GenBank/DDBJ whole genome shotgun (WGS) entry which is preliminary data.</text>
</comment>
<evidence type="ECO:0000256" key="1">
    <source>
        <dbReference type="ARBA" id="ARBA00006739"/>
    </source>
</evidence>
<dbReference type="OrthoDB" id="9810303at2"/>
<dbReference type="RefSeq" id="WP_143914725.1">
    <property type="nucleotide sequence ID" value="NZ_VLNT01000023.1"/>
</dbReference>
<accession>A0A554RMU1</accession>
<dbReference type="GO" id="GO:0016020">
    <property type="term" value="C:membrane"/>
    <property type="evidence" value="ECO:0007669"/>
    <property type="project" value="GOC"/>
</dbReference>
<gene>
    <name evidence="5" type="ORF">FNM00_16965</name>
</gene>
<keyword evidence="2" id="KW-0328">Glycosyltransferase</keyword>
<feature type="domain" description="Glycosyltransferase 2-like" evidence="4">
    <location>
        <begin position="9"/>
        <end position="171"/>
    </location>
</feature>
<organism evidence="5 6">
    <name type="scientific">Aeromicrobium piscarium</name>
    <dbReference type="NCBI Taxonomy" id="2590901"/>
    <lineage>
        <taxon>Bacteria</taxon>
        <taxon>Bacillati</taxon>
        <taxon>Actinomycetota</taxon>
        <taxon>Actinomycetes</taxon>
        <taxon>Propionibacteriales</taxon>
        <taxon>Nocardioidaceae</taxon>
        <taxon>Aeromicrobium</taxon>
    </lineage>
</organism>
<dbReference type="InterPro" id="IPR001173">
    <property type="entry name" value="Glyco_trans_2-like"/>
</dbReference>
<sequence length="251" mass="27845">MDQGTRALVIVPTYNERENILDALDRVLLAVDADVLVVDDASPDGTAQLARDYEDDRVHVLERSGKRGLGSAYIAGFEWGLERGYGVLVEMDADGSHPAGRLVALIEEVRSGRADLAIGSRWVRGGSVVDWPRHREVLSRGANTYARLMLGLGVHDATAGFRAFSAELLRRYDLGAVNARGYCFQIDMTVRGRDLGARIVEIPIEFRDREKGTSKMSGDIIVEAMRKVTWWGLRRLAGRKLQERPALDAPR</sequence>
<dbReference type="GO" id="GO:0009247">
    <property type="term" value="P:glycolipid biosynthetic process"/>
    <property type="evidence" value="ECO:0007669"/>
    <property type="project" value="TreeGrafter"/>
</dbReference>
<dbReference type="Gene3D" id="3.90.550.10">
    <property type="entry name" value="Spore Coat Polysaccharide Biosynthesis Protein SpsA, Chain A"/>
    <property type="match status" value="1"/>
</dbReference>
<evidence type="ECO:0000313" key="6">
    <source>
        <dbReference type="Proteomes" id="UP000316988"/>
    </source>
</evidence>
<evidence type="ECO:0000259" key="4">
    <source>
        <dbReference type="Pfam" id="PF00535"/>
    </source>
</evidence>
<dbReference type="PANTHER" id="PTHR43398:SF1">
    <property type="entry name" value="DOLICHOL-PHOSPHATE MANNOSYLTRANSFERASE SUBUNIT 1"/>
    <property type="match status" value="1"/>
</dbReference>
<keyword evidence="3" id="KW-0808">Transferase</keyword>
<dbReference type="PANTHER" id="PTHR43398">
    <property type="entry name" value="DOLICHOL-PHOSPHATE MANNOSYLTRANSFERASE SUBUNIT 1"/>
    <property type="match status" value="1"/>
</dbReference>
<reference evidence="5 6" key="1">
    <citation type="submission" date="2019-07" db="EMBL/GenBank/DDBJ databases">
        <authorList>
            <person name="Zhao L.H."/>
        </authorList>
    </citation>
    <scope>NUCLEOTIDE SEQUENCE [LARGE SCALE GENOMIC DNA]</scope>
    <source>
        <strain evidence="5 6">Co35</strain>
    </source>
</reference>
<proteinExistence type="inferred from homology"/>
<dbReference type="CDD" id="cd06442">
    <property type="entry name" value="DPM1_like"/>
    <property type="match status" value="1"/>
</dbReference>
<name>A0A554RMU1_9ACTN</name>
<dbReference type="AlphaFoldDB" id="A0A554RMU1"/>
<evidence type="ECO:0000256" key="3">
    <source>
        <dbReference type="ARBA" id="ARBA00022679"/>
    </source>
</evidence>
<dbReference type="Pfam" id="PF00535">
    <property type="entry name" value="Glycos_transf_2"/>
    <property type="match status" value="1"/>
</dbReference>
<dbReference type="SUPFAM" id="SSF53448">
    <property type="entry name" value="Nucleotide-diphospho-sugar transferases"/>
    <property type="match status" value="1"/>
</dbReference>
<dbReference type="GO" id="GO:0004582">
    <property type="term" value="F:dolichyl-phosphate beta-D-mannosyltransferase activity"/>
    <property type="evidence" value="ECO:0007669"/>
    <property type="project" value="InterPro"/>
</dbReference>
<dbReference type="InterPro" id="IPR039528">
    <property type="entry name" value="DPM1-like"/>
</dbReference>
<comment type="similarity">
    <text evidence="1">Belongs to the glycosyltransferase 2 family.</text>
</comment>
<dbReference type="EMBL" id="VLNT01000023">
    <property type="protein sequence ID" value="TSD55419.1"/>
    <property type="molecule type" value="Genomic_DNA"/>
</dbReference>